<comment type="caution">
    <text evidence="8">Lacks conserved residue(s) required for the propagation of feature annotation.</text>
</comment>
<comment type="subcellular location">
    <subcellularLocation>
        <location evidence="8">Cytoplasm</location>
    </subcellularLocation>
</comment>
<dbReference type="AlphaFoldDB" id="A0A1G1WBJ6"/>
<dbReference type="InterPro" id="IPR000905">
    <property type="entry name" value="Gcp-like_dom"/>
</dbReference>
<evidence type="ECO:0000256" key="8">
    <source>
        <dbReference type="HAMAP-Rule" id="MF_01445"/>
    </source>
</evidence>
<evidence type="ECO:0000256" key="7">
    <source>
        <dbReference type="ARBA" id="ARBA00048117"/>
    </source>
</evidence>
<sequence length="342" mass="36845">MVILGIETSCDETSSALVKDGVEIISNYVSSSVEIHKKYGGIIPEKAAREQLKAIIPVLKEALGTSTLALEKKGNQLLTPSAQLPKIDAIAVTDGPGLIGSLLVGVETAKTLSFVLEKPLVPVNHLIAHFYANFLETKSPPKFPFVALIVSGAHTDLLIVKGHGKFSWLGGTRDDAAGEAFDKTGRLLGLGYPGGPAIQKEALGGNPKSFNLPRPLINSPDYDFSFSGLKTAVLREVTSDQFREARRKDLAAATQQAIVDTLVFKTLKAAKEYGVKEIIVGGGVAANQRLREEFKKKSSTPVHFPQLELSIDNAAMVASAAYFNYKPIPWRTLNANPSLYFD</sequence>
<comment type="similarity">
    <text evidence="8">Belongs to the KAE1 / TsaD family.</text>
</comment>
<dbReference type="EC" id="2.3.1.234" evidence="8"/>
<keyword evidence="3 8" id="KW-0819">tRNA processing</keyword>
<proteinExistence type="inferred from homology"/>
<dbReference type="PANTHER" id="PTHR11735:SF6">
    <property type="entry name" value="TRNA N6-ADENOSINE THREONYLCARBAMOYLTRANSFERASE, MITOCHONDRIAL"/>
    <property type="match status" value="1"/>
</dbReference>
<feature type="binding site" evidence="8">
    <location>
        <begin position="149"/>
        <end position="153"/>
    </location>
    <ligand>
        <name>substrate</name>
    </ligand>
</feature>
<evidence type="ECO:0000256" key="5">
    <source>
        <dbReference type="ARBA" id="ARBA00023004"/>
    </source>
</evidence>
<gene>
    <name evidence="8" type="primary">tsaD</name>
    <name evidence="10" type="ORF">A2Y57_02455</name>
</gene>
<feature type="binding site" evidence="8">
    <location>
        <position position="287"/>
    </location>
    <ligand>
        <name>substrate</name>
    </ligand>
</feature>
<keyword evidence="4 8" id="KW-0479">Metal-binding</keyword>
<evidence type="ECO:0000313" key="10">
    <source>
        <dbReference type="EMBL" id="OGY25011.1"/>
    </source>
</evidence>
<dbReference type="PRINTS" id="PR00789">
    <property type="entry name" value="OSIALOPTASE"/>
</dbReference>
<dbReference type="NCBIfam" id="TIGR00329">
    <property type="entry name" value="gcp_kae1"/>
    <property type="match status" value="1"/>
</dbReference>
<dbReference type="HAMAP" id="MF_01445">
    <property type="entry name" value="TsaD"/>
    <property type="match status" value="1"/>
</dbReference>
<dbReference type="Pfam" id="PF00814">
    <property type="entry name" value="TsaD"/>
    <property type="match status" value="1"/>
</dbReference>
<dbReference type="InterPro" id="IPR017861">
    <property type="entry name" value="KAE1/TsaD"/>
</dbReference>
<dbReference type="CDD" id="cd24133">
    <property type="entry name" value="ASKHA_NBD_TsaD_bac"/>
    <property type="match status" value="1"/>
</dbReference>
<keyword evidence="5 8" id="KW-0408">Iron</keyword>
<name>A0A1G1WBJ6_9BACT</name>
<evidence type="ECO:0000259" key="9">
    <source>
        <dbReference type="Pfam" id="PF00814"/>
    </source>
</evidence>
<comment type="function">
    <text evidence="8">Required for the formation of a threonylcarbamoyl group on adenosine at position 37 (t(6)A37) in tRNAs that read codons beginning with adenine. Is involved in the transfer of the threonylcarbamoyl moiety of threonylcarbamoyl-AMP (TC-AMP) to the N6 group of A37, together with TsaE and TsaB. TsaD likely plays a direct catalytic role in this reaction.</text>
</comment>
<dbReference type="Proteomes" id="UP000177103">
    <property type="component" value="Unassembled WGS sequence"/>
</dbReference>
<evidence type="ECO:0000256" key="3">
    <source>
        <dbReference type="ARBA" id="ARBA00022694"/>
    </source>
</evidence>
<comment type="cofactor">
    <cofactor evidence="8">
        <name>Fe(2+)</name>
        <dbReference type="ChEBI" id="CHEBI:29033"/>
    </cofactor>
    <text evidence="8">Binds 1 Fe(2+) ion per subunit.</text>
</comment>
<dbReference type="SUPFAM" id="SSF53067">
    <property type="entry name" value="Actin-like ATPase domain"/>
    <property type="match status" value="2"/>
</dbReference>
<keyword evidence="1 8" id="KW-0963">Cytoplasm</keyword>
<comment type="catalytic activity">
    <reaction evidence="7 8">
        <text>L-threonylcarbamoyladenylate + adenosine(37) in tRNA = N(6)-L-threonylcarbamoyladenosine(37) in tRNA + AMP + H(+)</text>
        <dbReference type="Rhea" id="RHEA:37059"/>
        <dbReference type="Rhea" id="RHEA-COMP:10162"/>
        <dbReference type="Rhea" id="RHEA-COMP:10163"/>
        <dbReference type="ChEBI" id="CHEBI:15378"/>
        <dbReference type="ChEBI" id="CHEBI:73682"/>
        <dbReference type="ChEBI" id="CHEBI:74411"/>
        <dbReference type="ChEBI" id="CHEBI:74418"/>
        <dbReference type="ChEBI" id="CHEBI:456215"/>
        <dbReference type="EC" id="2.3.1.234"/>
    </reaction>
</comment>
<evidence type="ECO:0000313" key="11">
    <source>
        <dbReference type="Proteomes" id="UP000177103"/>
    </source>
</evidence>
<evidence type="ECO:0000256" key="6">
    <source>
        <dbReference type="ARBA" id="ARBA00023315"/>
    </source>
</evidence>
<evidence type="ECO:0000256" key="4">
    <source>
        <dbReference type="ARBA" id="ARBA00022723"/>
    </source>
</evidence>
<dbReference type="NCBIfam" id="TIGR03723">
    <property type="entry name" value="T6A_TsaD_YgjD"/>
    <property type="match status" value="1"/>
</dbReference>
<dbReference type="FunFam" id="3.30.420.40:FF:000040">
    <property type="entry name" value="tRNA N6-adenosine threonylcarbamoyltransferase"/>
    <property type="match status" value="1"/>
</dbReference>
<dbReference type="InterPro" id="IPR043129">
    <property type="entry name" value="ATPase_NBD"/>
</dbReference>
<dbReference type="InterPro" id="IPR022450">
    <property type="entry name" value="TsaD"/>
</dbReference>
<evidence type="ECO:0000256" key="2">
    <source>
        <dbReference type="ARBA" id="ARBA00022679"/>
    </source>
</evidence>
<evidence type="ECO:0000256" key="1">
    <source>
        <dbReference type="ARBA" id="ARBA00022490"/>
    </source>
</evidence>
<dbReference type="EMBL" id="MHCQ01000004">
    <property type="protein sequence ID" value="OGY25011.1"/>
    <property type="molecule type" value="Genomic_DNA"/>
</dbReference>
<dbReference type="Gene3D" id="3.30.420.40">
    <property type="match status" value="2"/>
</dbReference>
<protein>
    <recommendedName>
        <fullName evidence="8">tRNA N6-adenosine threonylcarbamoyltransferase</fullName>
        <ecNumber evidence="8">2.3.1.234</ecNumber>
    </recommendedName>
    <alternativeName>
        <fullName evidence="8">N6-L-threonylcarbamoyladenine synthase</fullName>
        <shortName evidence="8">t(6)A synthase</shortName>
    </alternativeName>
    <alternativeName>
        <fullName evidence="8">t(6)A37 threonylcarbamoyladenosine biosynthesis protein TsaD</fullName>
    </alternativeName>
    <alternativeName>
        <fullName evidence="8">tRNA threonylcarbamoyladenosine biosynthesis protein TsaD</fullName>
    </alternativeName>
</protein>
<feature type="binding site" evidence="8">
    <location>
        <position position="182"/>
    </location>
    <ligand>
        <name>substrate</name>
    </ligand>
</feature>
<organism evidence="10 11">
    <name type="scientific">Candidatus Woykebacteria bacterium RBG_13_40_7b</name>
    <dbReference type="NCBI Taxonomy" id="1802594"/>
    <lineage>
        <taxon>Bacteria</taxon>
        <taxon>Candidatus Woykeibacteriota</taxon>
    </lineage>
</organism>
<keyword evidence="2 8" id="KW-0808">Transferase</keyword>
<dbReference type="GO" id="GO:0061711">
    <property type="term" value="F:tRNA N(6)-L-threonylcarbamoyladenine synthase activity"/>
    <property type="evidence" value="ECO:0007669"/>
    <property type="project" value="UniProtKB-EC"/>
</dbReference>
<dbReference type="GO" id="GO:0005737">
    <property type="term" value="C:cytoplasm"/>
    <property type="evidence" value="ECO:0007669"/>
    <property type="project" value="UniProtKB-SubCell"/>
</dbReference>
<feature type="binding site" evidence="8">
    <location>
        <position position="195"/>
    </location>
    <ligand>
        <name>substrate</name>
    </ligand>
</feature>
<keyword evidence="6 8" id="KW-0012">Acyltransferase</keyword>
<dbReference type="GO" id="GO:0005506">
    <property type="term" value="F:iron ion binding"/>
    <property type="evidence" value="ECO:0007669"/>
    <property type="project" value="UniProtKB-UniRule"/>
</dbReference>
<comment type="caution">
    <text evidence="10">The sequence shown here is derived from an EMBL/GenBank/DDBJ whole genome shotgun (WGS) entry which is preliminary data.</text>
</comment>
<feature type="binding site" evidence="8">
    <location>
        <position position="312"/>
    </location>
    <ligand>
        <name>Fe cation</name>
        <dbReference type="ChEBI" id="CHEBI:24875"/>
    </ligand>
</feature>
<dbReference type="PANTHER" id="PTHR11735">
    <property type="entry name" value="TRNA N6-ADENOSINE THREONYLCARBAMOYLTRANSFERASE"/>
    <property type="match status" value="1"/>
</dbReference>
<feature type="binding site" evidence="8">
    <location>
        <position position="125"/>
    </location>
    <ligand>
        <name>Fe cation</name>
        <dbReference type="ChEBI" id="CHEBI:24875"/>
    </ligand>
</feature>
<dbReference type="GO" id="GO:0002949">
    <property type="term" value="P:tRNA threonylcarbamoyladenosine modification"/>
    <property type="evidence" value="ECO:0007669"/>
    <property type="project" value="UniProtKB-UniRule"/>
</dbReference>
<feature type="binding site" evidence="8">
    <location>
        <position position="129"/>
    </location>
    <ligand>
        <name>Fe cation</name>
        <dbReference type="ChEBI" id="CHEBI:24875"/>
    </ligand>
</feature>
<accession>A0A1G1WBJ6</accession>
<feature type="domain" description="Gcp-like" evidence="9">
    <location>
        <begin position="23"/>
        <end position="318"/>
    </location>
</feature>
<reference evidence="10 11" key="1">
    <citation type="journal article" date="2016" name="Nat. Commun.">
        <title>Thousands of microbial genomes shed light on interconnected biogeochemical processes in an aquifer system.</title>
        <authorList>
            <person name="Anantharaman K."/>
            <person name="Brown C.T."/>
            <person name="Hug L.A."/>
            <person name="Sharon I."/>
            <person name="Castelle C.J."/>
            <person name="Probst A.J."/>
            <person name="Thomas B.C."/>
            <person name="Singh A."/>
            <person name="Wilkins M.J."/>
            <person name="Karaoz U."/>
            <person name="Brodie E.L."/>
            <person name="Williams K.H."/>
            <person name="Hubbard S.S."/>
            <person name="Banfield J.F."/>
        </authorList>
    </citation>
    <scope>NUCLEOTIDE SEQUENCE [LARGE SCALE GENOMIC DNA]</scope>
</reference>